<gene>
    <name evidence="1" type="ORF">RhiirC2_818947</name>
</gene>
<dbReference type="VEuPathDB" id="FungiDB:FUN_007888"/>
<evidence type="ECO:0000313" key="2">
    <source>
        <dbReference type="Proteomes" id="UP000233469"/>
    </source>
</evidence>
<dbReference type="VEuPathDB" id="FungiDB:FUN_001027"/>
<dbReference type="InterPro" id="IPR036691">
    <property type="entry name" value="Endo/exonu/phosph_ase_sf"/>
</dbReference>
<sequence>MEYTNKRKNSFEQDTQTPKHIRFINYSPPLNVPTDNFLLSSTTPIPSTHDHLKEVALLEDDTTNLMDFENTNNNITKKRKTQIENETSNTNNKKKSKYINYNNNQLLYNEENITNKIVINNLAKDEYFIDYLKIGTINIQSAYQKKKADIVNYFVTHNYDILGLTETAYQMITDNKLLEIIPHPYVPNEKIFIIHDTNGNTSGSGVSIMMTQQIYQHNHYSSAFEGRVCNVKLGFKGSKTLDITCCYLPASSNKTSTDVKIRCVNEIKKIIGKYKNKQYYGIIIGDFNSSPKEKTNINHQVITHLKSTNFTDLAKFHAQEKEPDITHKVNRIDYHFGNEELLKNSIHTFTQGIPISFFKTDHKAVITLLDRSFWMTPKYRNNRTDIIHNTKSKKKELKYVYDDMTPELWANYKDQSRKIFTRTFKKFNCQEVKSQLNILSALFNTAVLRPIVLQKLDVLSSEIWYPTIPNCLYKYADISTHASYLTKSLALISLYNFNINLTSQRTILGGNTPIRDYLPNLSNTELKSLRIKKIMYMDQLVSADGRYLLTWNEIKINNDTKYKGKIPQWFKDIEDNYTLSNYRTLTTPLTQPVNIPQRLHRSPKITQGYITHRFEWTIHWHNETRQTIFGKTLVQDSNNHSSITYSEHFVPLRNEDLALMNVPNNQTPLELYTGSFNTIRFTAHWRKVYDAMTDAQLRYDYRSNEEARKFLKHKRRFH</sequence>
<organism evidence="1 2">
    <name type="scientific">Rhizophagus irregularis</name>
    <dbReference type="NCBI Taxonomy" id="588596"/>
    <lineage>
        <taxon>Eukaryota</taxon>
        <taxon>Fungi</taxon>
        <taxon>Fungi incertae sedis</taxon>
        <taxon>Mucoromycota</taxon>
        <taxon>Glomeromycotina</taxon>
        <taxon>Glomeromycetes</taxon>
        <taxon>Glomerales</taxon>
        <taxon>Glomeraceae</taxon>
        <taxon>Rhizophagus</taxon>
    </lineage>
</organism>
<name>A0A2N1MFA2_9GLOM</name>
<comment type="caution">
    <text evidence="1">The sequence shown here is derived from an EMBL/GenBank/DDBJ whole genome shotgun (WGS) entry which is preliminary data.</text>
</comment>
<dbReference type="Proteomes" id="UP000233469">
    <property type="component" value="Unassembled WGS sequence"/>
</dbReference>
<reference evidence="1 2" key="2">
    <citation type="submission" date="2017-10" db="EMBL/GenBank/DDBJ databases">
        <title>Extensive intraspecific genome diversity in a model arbuscular mycorrhizal fungus.</title>
        <authorList>
            <person name="Chen E.C.H."/>
            <person name="Morin E."/>
            <person name="Baudet D."/>
            <person name="Noel J."/>
            <person name="Ndikumana S."/>
            <person name="Charron P."/>
            <person name="St-Onge C."/>
            <person name="Giorgi J."/>
            <person name="Grigoriev I.V."/>
            <person name="Roux C."/>
            <person name="Martin F.M."/>
            <person name="Corradi N."/>
        </authorList>
    </citation>
    <scope>NUCLEOTIDE SEQUENCE [LARGE SCALE GENOMIC DNA]</scope>
    <source>
        <strain evidence="1 2">C2</strain>
    </source>
</reference>
<evidence type="ECO:0000313" key="1">
    <source>
        <dbReference type="EMBL" id="PKK60304.1"/>
    </source>
</evidence>
<proteinExistence type="predicted"/>
<dbReference type="AlphaFoldDB" id="A0A2N1MFA2"/>
<protein>
    <submittedName>
        <fullName evidence="1">DNase I-like protein</fullName>
    </submittedName>
</protein>
<dbReference type="SUPFAM" id="SSF56219">
    <property type="entry name" value="DNase I-like"/>
    <property type="match status" value="1"/>
</dbReference>
<dbReference type="EMBL" id="LLXL01002643">
    <property type="protein sequence ID" value="PKK60304.1"/>
    <property type="molecule type" value="Genomic_DNA"/>
</dbReference>
<dbReference type="VEuPathDB" id="FungiDB:RhiirA1_461531"/>
<reference evidence="1 2" key="1">
    <citation type="submission" date="2016-04" db="EMBL/GenBank/DDBJ databases">
        <title>Genome analyses suggest a sexual origin of heterokaryosis in a supposedly ancient asexual fungus.</title>
        <authorList>
            <person name="Ropars J."/>
            <person name="Sedzielewska K."/>
            <person name="Noel J."/>
            <person name="Charron P."/>
            <person name="Farinelli L."/>
            <person name="Marton T."/>
            <person name="Kruger M."/>
            <person name="Pelin A."/>
            <person name="Brachmann A."/>
            <person name="Corradi N."/>
        </authorList>
    </citation>
    <scope>NUCLEOTIDE SEQUENCE [LARGE SCALE GENOMIC DNA]</scope>
    <source>
        <strain evidence="1 2">C2</strain>
    </source>
</reference>
<dbReference type="Gene3D" id="3.60.10.10">
    <property type="entry name" value="Endonuclease/exonuclease/phosphatase"/>
    <property type="match status" value="1"/>
</dbReference>
<accession>A0A2N1MFA2</accession>